<evidence type="ECO:0000256" key="5">
    <source>
        <dbReference type="SAM" id="SignalP"/>
    </source>
</evidence>
<dbReference type="PANTHER" id="PTHR19971">
    <property type="entry name" value="SIGNAL-REGULATORY PROTEIN BETA"/>
    <property type="match status" value="1"/>
</dbReference>
<dbReference type="InterPro" id="IPR007110">
    <property type="entry name" value="Ig-like_dom"/>
</dbReference>
<evidence type="ECO:0000259" key="6">
    <source>
        <dbReference type="PROSITE" id="PS50835"/>
    </source>
</evidence>
<evidence type="ECO:0000256" key="4">
    <source>
        <dbReference type="ARBA" id="ARBA00023319"/>
    </source>
</evidence>
<feature type="domain" description="Ig-like" evidence="6">
    <location>
        <begin position="30"/>
        <end position="115"/>
    </location>
</feature>
<protein>
    <recommendedName>
        <fullName evidence="6">Ig-like domain-containing protein</fullName>
    </recommendedName>
</protein>
<accession>A0A2P4SU55</accession>
<evidence type="ECO:0000313" key="8">
    <source>
        <dbReference type="Proteomes" id="UP000237246"/>
    </source>
</evidence>
<dbReference type="SMART" id="SM00406">
    <property type="entry name" value="IGv"/>
    <property type="match status" value="1"/>
</dbReference>
<feature type="chain" id="PRO_5015125424" description="Ig-like domain-containing protein" evidence="5">
    <location>
        <begin position="27"/>
        <end position="161"/>
    </location>
</feature>
<dbReference type="OrthoDB" id="6370831at2759"/>
<keyword evidence="3" id="KW-0325">Glycoprotein</keyword>
<keyword evidence="2" id="KW-1015">Disulfide bond</keyword>
<evidence type="ECO:0000256" key="1">
    <source>
        <dbReference type="ARBA" id="ARBA00022729"/>
    </source>
</evidence>
<dbReference type="Pfam" id="PF07686">
    <property type="entry name" value="V-set"/>
    <property type="match status" value="1"/>
</dbReference>
<organism evidence="7 8">
    <name type="scientific">Bambusicola thoracicus</name>
    <name type="common">Chinese bamboo-partridge</name>
    <name type="synonym">Perdix thoracica</name>
    <dbReference type="NCBI Taxonomy" id="9083"/>
    <lineage>
        <taxon>Eukaryota</taxon>
        <taxon>Metazoa</taxon>
        <taxon>Chordata</taxon>
        <taxon>Craniata</taxon>
        <taxon>Vertebrata</taxon>
        <taxon>Euteleostomi</taxon>
        <taxon>Archelosauria</taxon>
        <taxon>Archosauria</taxon>
        <taxon>Dinosauria</taxon>
        <taxon>Saurischia</taxon>
        <taxon>Theropoda</taxon>
        <taxon>Coelurosauria</taxon>
        <taxon>Aves</taxon>
        <taxon>Neognathae</taxon>
        <taxon>Galloanserae</taxon>
        <taxon>Galliformes</taxon>
        <taxon>Phasianidae</taxon>
        <taxon>Perdicinae</taxon>
        <taxon>Bambusicola</taxon>
    </lineage>
</organism>
<dbReference type="FunFam" id="2.60.40.10:FF:000295">
    <property type="entry name" value="Tyrosine-protein phosphatase non-receptor type substrate 1"/>
    <property type="match status" value="1"/>
</dbReference>
<evidence type="ECO:0000313" key="7">
    <source>
        <dbReference type="EMBL" id="POI27643.1"/>
    </source>
</evidence>
<dbReference type="InterPro" id="IPR013783">
    <property type="entry name" value="Ig-like_fold"/>
</dbReference>
<dbReference type="InterPro" id="IPR003599">
    <property type="entry name" value="Ig_sub"/>
</dbReference>
<dbReference type="PROSITE" id="PS50835">
    <property type="entry name" value="IG_LIKE"/>
    <property type="match status" value="1"/>
</dbReference>
<dbReference type="AlphaFoldDB" id="A0A2P4SU55"/>
<dbReference type="SUPFAM" id="SSF48726">
    <property type="entry name" value="Immunoglobulin"/>
    <property type="match status" value="1"/>
</dbReference>
<keyword evidence="4" id="KW-0393">Immunoglobulin domain</keyword>
<gene>
    <name evidence="7" type="ORF">CIB84_008607</name>
</gene>
<dbReference type="SMART" id="SM00409">
    <property type="entry name" value="IG"/>
    <property type="match status" value="1"/>
</dbReference>
<keyword evidence="8" id="KW-1185">Reference proteome</keyword>
<name>A0A2P4SU55_BAMTH</name>
<comment type="caution">
    <text evidence="7">The sequence shown here is derived from an EMBL/GenBank/DDBJ whole genome shotgun (WGS) entry which is preliminary data.</text>
</comment>
<dbReference type="Proteomes" id="UP000237246">
    <property type="component" value="Unassembled WGS sequence"/>
</dbReference>
<dbReference type="InterPro" id="IPR051755">
    <property type="entry name" value="Ig-like_CS_Receptor"/>
</dbReference>
<proteinExistence type="predicted"/>
<dbReference type="InterPro" id="IPR013106">
    <property type="entry name" value="Ig_V-set"/>
</dbReference>
<evidence type="ECO:0000256" key="2">
    <source>
        <dbReference type="ARBA" id="ARBA00023157"/>
    </source>
</evidence>
<reference evidence="7 8" key="1">
    <citation type="submission" date="2018-01" db="EMBL/GenBank/DDBJ databases">
        <title>Comparison of the Chinese Bamboo Partridge and Red Junglefowl genome sequences highlights the importance of demography in genome evolution.</title>
        <authorList>
            <person name="Tiley G.P."/>
            <person name="Kimball R.T."/>
            <person name="Braun E.L."/>
            <person name="Burleigh J.G."/>
        </authorList>
    </citation>
    <scope>NUCLEOTIDE SEQUENCE [LARGE SCALE GENOMIC DNA]</scope>
    <source>
        <strain evidence="7">RTK389</strain>
        <tissue evidence="7">Blood</tissue>
    </source>
</reference>
<evidence type="ECO:0000256" key="3">
    <source>
        <dbReference type="ARBA" id="ARBA00023180"/>
    </source>
</evidence>
<dbReference type="Gene3D" id="2.60.40.10">
    <property type="entry name" value="Immunoglobulins"/>
    <property type="match status" value="1"/>
</dbReference>
<dbReference type="EMBL" id="PPHD01022883">
    <property type="protein sequence ID" value="POI27643.1"/>
    <property type="molecule type" value="Genomic_DNA"/>
</dbReference>
<keyword evidence="1 5" id="KW-0732">Signal</keyword>
<dbReference type="InterPro" id="IPR036179">
    <property type="entry name" value="Ig-like_dom_sf"/>
</dbReference>
<feature type="signal peptide" evidence="5">
    <location>
        <begin position="1"/>
        <end position="26"/>
    </location>
</feature>
<sequence>MERRPPAWPLLCLLLLCPSSCPGVGAQTYPDFKVQQPQGSVVVIKGEVLTLNCTVSRSGPIGPVKWVKGSGSDSQTIYEHKGSFPRVMSAVNDSSTDFTIHIRDVRLEDAGTYYCVKFHRNTSGDTVFKSGGGTNVSVHGEWASSLSWWALLWGWEGQDAP</sequence>